<reference evidence="1" key="2">
    <citation type="submission" date="2012-05" db="EMBL/GenBank/DDBJ databases">
        <title>The Genome Annotation of Fusarium oxysporum Cotton.</title>
        <authorList>
            <consortium name="The Broad Institute Genomics Platform"/>
            <person name="Ma L.-J."/>
            <person name="Corby-Kistler H."/>
            <person name="Broz K."/>
            <person name="Gale L.R."/>
            <person name="Jonkers W."/>
            <person name="O'Donnell K."/>
            <person name="Ploetz R."/>
            <person name="Steinberg C."/>
            <person name="Schwartz D.C."/>
            <person name="VanEtten H."/>
            <person name="Zhou S."/>
            <person name="Young S.K."/>
            <person name="Zeng Q."/>
            <person name="Gargeya S."/>
            <person name="Fitzgerald M."/>
            <person name="Abouelleil A."/>
            <person name="Alvarado L."/>
            <person name="Chapman S.B."/>
            <person name="Gainer-Dewar J."/>
            <person name="Goldberg J."/>
            <person name="Griggs A."/>
            <person name="Gujja S."/>
            <person name="Hansen M."/>
            <person name="Howarth C."/>
            <person name="Imamovic A."/>
            <person name="Ireland A."/>
            <person name="Larimer J."/>
            <person name="McCowan C."/>
            <person name="Murphy C."/>
            <person name="Pearson M."/>
            <person name="Poon T.W."/>
            <person name="Priest M."/>
            <person name="Roberts A."/>
            <person name="Saif S."/>
            <person name="Shea T."/>
            <person name="Sykes S."/>
            <person name="Wortman J."/>
            <person name="Nusbaum C."/>
            <person name="Birren B."/>
        </authorList>
    </citation>
    <scope>NUCLEOTIDE SEQUENCE</scope>
    <source>
        <strain evidence="1">25433</strain>
    </source>
</reference>
<accession>X0MNQ7</accession>
<gene>
    <name evidence="1" type="ORF">FOTG_01644</name>
</gene>
<organism evidence="1">
    <name type="scientific">Fusarium oxysporum f. sp. vasinfectum 25433</name>
    <dbReference type="NCBI Taxonomy" id="1089449"/>
    <lineage>
        <taxon>Eukaryota</taxon>
        <taxon>Fungi</taxon>
        <taxon>Dikarya</taxon>
        <taxon>Ascomycota</taxon>
        <taxon>Pezizomycotina</taxon>
        <taxon>Sordariomycetes</taxon>
        <taxon>Hypocreomycetidae</taxon>
        <taxon>Hypocreales</taxon>
        <taxon>Nectriaceae</taxon>
        <taxon>Fusarium</taxon>
        <taxon>Fusarium oxysporum species complex</taxon>
    </lineage>
</organism>
<dbReference type="AlphaFoldDB" id="X0MNQ7"/>
<evidence type="ECO:0000313" key="1">
    <source>
        <dbReference type="EMBL" id="EXM35071.1"/>
    </source>
</evidence>
<proteinExistence type="predicted"/>
<dbReference type="EMBL" id="JH657919">
    <property type="protein sequence ID" value="EXM35071.1"/>
    <property type="molecule type" value="Genomic_DNA"/>
</dbReference>
<sequence length="117" mass="13979">MAVGEPAPNKNRSIVGGGINDARIVKTRQERYVIIVVQGMRCAVPARGMREWMVETGVARRGKRETNTSVYDRPQEFQTQRKRERERRWRWWWWSRSRIRMGWDGMKSDNNKKKVET</sequence>
<protein>
    <submittedName>
        <fullName evidence="1">Uncharacterized protein</fullName>
    </submittedName>
</protein>
<dbReference type="Proteomes" id="UP000030701">
    <property type="component" value="Unassembled WGS sequence"/>
</dbReference>
<reference evidence="1" key="1">
    <citation type="submission" date="2011-11" db="EMBL/GenBank/DDBJ databases">
        <title>The Genome Sequence of Fusarium oxysporum Cotton.</title>
        <authorList>
            <consortium name="The Broad Institute Genome Sequencing Platform"/>
            <person name="Ma L.-J."/>
            <person name="Gale L.R."/>
            <person name="Schwartz D.C."/>
            <person name="Zhou S."/>
            <person name="Corby-Kistler H."/>
            <person name="Young S.K."/>
            <person name="Zeng Q."/>
            <person name="Gargeya S."/>
            <person name="Fitzgerald M."/>
            <person name="Haas B."/>
            <person name="Abouelleil A."/>
            <person name="Alvarado L."/>
            <person name="Arachchi H.M."/>
            <person name="Berlin A."/>
            <person name="Brown A."/>
            <person name="Chapman S.B."/>
            <person name="Chen Z."/>
            <person name="Dunbar C."/>
            <person name="Freedman E."/>
            <person name="Gearin G."/>
            <person name="Goldberg J."/>
            <person name="Griggs A."/>
            <person name="Gujja S."/>
            <person name="Heiman D."/>
            <person name="Howarth C."/>
            <person name="Larson L."/>
            <person name="Lui A."/>
            <person name="MacDonald P.J.P."/>
            <person name="Montmayeur A."/>
            <person name="Murphy C."/>
            <person name="Neiman D."/>
            <person name="Pearson M."/>
            <person name="Priest M."/>
            <person name="Roberts A."/>
            <person name="Saif S."/>
            <person name="Shea T."/>
            <person name="Shenoy N."/>
            <person name="Sisk P."/>
            <person name="Stolte C."/>
            <person name="Sykes S."/>
            <person name="Wortman J."/>
            <person name="Nusbaum C."/>
            <person name="Birren B."/>
        </authorList>
    </citation>
    <scope>NUCLEOTIDE SEQUENCE [LARGE SCALE GENOMIC DNA]</scope>
    <source>
        <strain evidence="1">25433</strain>
    </source>
</reference>
<dbReference type="HOGENOM" id="CLU_2223386_0_0_1"/>
<name>X0MNQ7_FUSOX</name>